<comment type="similarity">
    <text evidence="2">Belongs to the NrfD family.</text>
</comment>
<evidence type="ECO:0000256" key="3">
    <source>
        <dbReference type="ARBA" id="ARBA00022475"/>
    </source>
</evidence>
<dbReference type="AlphaFoldDB" id="A0A315ZDA6"/>
<dbReference type="OrthoDB" id="9806499at2"/>
<reference evidence="8 9" key="1">
    <citation type="submission" date="2018-03" db="EMBL/GenBank/DDBJ databases">
        <title>Genomic Encyclopedia of Archaeal and Bacterial Type Strains, Phase II (KMG-II): from individual species to whole genera.</title>
        <authorList>
            <person name="Goeker M."/>
        </authorList>
    </citation>
    <scope>NUCLEOTIDE SEQUENCE [LARGE SCALE GENOMIC DNA]</scope>
    <source>
        <strain evidence="8 9">DSM 28229</strain>
    </source>
</reference>
<evidence type="ECO:0000256" key="2">
    <source>
        <dbReference type="ARBA" id="ARBA00008929"/>
    </source>
</evidence>
<evidence type="ECO:0000256" key="5">
    <source>
        <dbReference type="ARBA" id="ARBA00022989"/>
    </source>
</evidence>
<dbReference type="InterPro" id="IPR005614">
    <property type="entry name" value="NrfD-like"/>
</dbReference>
<evidence type="ECO:0000256" key="7">
    <source>
        <dbReference type="SAM" id="Phobius"/>
    </source>
</evidence>
<dbReference type="Proteomes" id="UP000245535">
    <property type="component" value="Unassembled WGS sequence"/>
</dbReference>
<keyword evidence="9" id="KW-1185">Reference proteome</keyword>
<comment type="caution">
    <text evidence="8">The sequence shown here is derived from an EMBL/GenBank/DDBJ whole genome shotgun (WGS) entry which is preliminary data.</text>
</comment>
<feature type="transmembrane region" description="Helical" evidence="7">
    <location>
        <begin position="37"/>
        <end position="56"/>
    </location>
</feature>
<keyword evidence="3" id="KW-1003">Cell membrane</keyword>
<evidence type="ECO:0000256" key="1">
    <source>
        <dbReference type="ARBA" id="ARBA00004651"/>
    </source>
</evidence>
<dbReference type="EMBL" id="QGDO01000002">
    <property type="protein sequence ID" value="PWJ43109.1"/>
    <property type="molecule type" value="Genomic_DNA"/>
</dbReference>
<dbReference type="Pfam" id="PF03916">
    <property type="entry name" value="NrfD"/>
    <property type="match status" value="1"/>
</dbReference>
<dbReference type="GO" id="GO:0005886">
    <property type="term" value="C:plasma membrane"/>
    <property type="evidence" value="ECO:0007669"/>
    <property type="project" value="UniProtKB-SubCell"/>
</dbReference>
<keyword evidence="5 7" id="KW-1133">Transmembrane helix</keyword>
<accession>A0A315ZDA6</accession>
<feature type="transmembrane region" description="Helical" evidence="7">
    <location>
        <begin position="81"/>
        <end position="101"/>
    </location>
</feature>
<keyword evidence="6 7" id="KW-0472">Membrane</keyword>
<evidence type="ECO:0000313" key="8">
    <source>
        <dbReference type="EMBL" id="PWJ43109.1"/>
    </source>
</evidence>
<proteinExistence type="inferred from homology"/>
<evidence type="ECO:0000256" key="4">
    <source>
        <dbReference type="ARBA" id="ARBA00022692"/>
    </source>
</evidence>
<organism evidence="8 9">
    <name type="scientific">Sediminitomix flava</name>
    <dbReference type="NCBI Taxonomy" id="379075"/>
    <lineage>
        <taxon>Bacteria</taxon>
        <taxon>Pseudomonadati</taxon>
        <taxon>Bacteroidota</taxon>
        <taxon>Cytophagia</taxon>
        <taxon>Cytophagales</taxon>
        <taxon>Flammeovirgaceae</taxon>
        <taxon>Sediminitomix</taxon>
    </lineage>
</organism>
<dbReference type="PANTHER" id="PTHR43044">
    <property type="match status" value="1"/>
</dbReference>
<dbReference type="PANTHER" id="PTHR43044:SF2">
    <property type="entry name" value="POLYSULPHIDE REDUCTASE NRFD"/>
    <property type="match status" value="1"/>
</dbReference>
<keyword evidence="4 7" id="KW-0812">Transmembrane</keyword>
<dbReference type="RefSeq" id="WP_109617383.1">
    <property type="nucleotide sequence ID" value="NZ_QGDO01000002.1"/>
</dbReference>
<comment type="subcellular location">
    <subcellularLocation>
        <location evidence="1">Cell membrane</location>
        <topology evidence="1">Multi-pass membrane protein</topology>
    </subcellularLocation>
</comment>
<feature type="transmembrane region" description="Helical" evidence="7">
    <location>
        <begin position="160"/>
        <end position="183"/>
    </location>
</feature>
<feature type="transmembrane region" description="Helical" evidence="7">
    <location>
        <begin position="261"/>
        <end position="280"/>
    </location>
</feature>
<evidence type="ECO:0000313" key="9">
    <source>
        <dbReference type="Proteomes" id="UP000245535"/>
    </source>
</evidence>
<evidence type="ECO:0000256" key="6">
    <source>
        <dbReference type="ARBA" id="ARBA00023136"/>
    </source>
</evidence>
<feature type="transmembrane region" description="Helical" evidence="7">
    <location>
        <begin position="413"/>
        <end position="434"/>
    </location>
</feature>
<feature type="transmembrane region" description="Helical" evidence="7">
    <location>
        <begin position="113"/>
        <end position="130"/>
    </location>
</feature>
<protein>
    <submittedName>
        <fullName evidence="8">Quinol:cytochrome c oxidoreductase quinone-binding subunit 1</fullName>
    </submittedName>
</protein>
<sequence length="477" mass="54384">MQVVSKVREPLVTGGKTYKDITEDICRPVEAAPNPRWLAAFGVSVLLLLAGGYYLGDMLWNGIGKWGMNKTVQWAWDITNFVWWVGIGHAGTLISAVLLLFRQKWRTSINRAAEAMTIFAVICALLWPVVHMGRPWIGGIWALPLPNTYGSLWVNFNSPLLWDVFAISTYFSVSLVFWFIGLIPDFATIRDRATTKMSRLMYGMLSMGFNGSAKTWMHYEAVSLILAGLSTPLVLSVHTIVSFDFATSVIPGWHTTIFPPYFVAGAIFSGFAMVLTLMIITRKVYKLEDYITMEHIELMCIVITITGSVVGIAYITEFCIAWYSGVEYEQYAFVNRMTGQYWWAYWAMMGCNVISPQMFYIKKARTSIGFIFFISIVVNIGMWFERFVIIVTSLHRDFLPSSWLYFNPTIHDVMSYVMTFGLFFTLFFLFSKYFPVVNMAEVKSILKDSDSKVYKSRRTISNDVLPEADRVPVEEQG</sequence>
<name>A0A315ZDA6_SEDFL</name>
<feature type="transmembrane region" description="Helical" evidence="7">
    <location>
        <begin position="343"/>
        <end position="361"/>
    </location>
</feature>
<feature type="transmembrane region" description="Helical" evidence="7">
    <location>
        <begin position="221"/>
        <end position="241"/>
    </location>
</feature>
<feature type="transmembrane region" description="Helical" evidence="7">
    <location>
        <begin position="301"/>
        <end position="323"/>
    </location>
</feature>
<feature type="transmembrane region" description="Helical" evidence="7">
    <location>
        <begin position="368"/>
        <end position="393"/>
    </location>
</feature>
<gene>
    <name evidence="8" type="ORF">BC781_102657</name>
</gene>